<dbReference type="AlphaFoldDB" id="A0A395HPN7"/>
<reference evidence="2 3" key="1">
    <citation type="submission" date="2018-02" db="EMBL/GenBank/DDBJ databases">
        <title>The genomes of Aspergillus section Nigri reveals drivers in fungal speciation.</title>
        <authorList>
            <consortium name="DOE Joint Genome Institute"/>
            <person name="Vesth T.C."/>
            <person name="Nybo J."/>
            <person name="Theobald S."/>
            <person name="Brandl J."/>
            <person name="Frisvad J.C."/>
            <person name="Nielsen K.F."/>
            <person name="Lyhne E.K."/>
            <person name="Kogle M.E."/>
            <person name="Kuo A."/>
            <person name="Riley R."/>
            <person name="Clum A."/>
            <person name="Nolan M."/>
            <person name="Lipzen A."/>
            <person name="Salamov A."/>
            <person name="Henrissat B."/>
            <person name="Wiebenga A."/>
            <person name="De vries R.P."/>
            <person name="Grigoriev I.V."/>
            <person name="Mortensen U.H."/>
            <person name="Andersen M.R."/>
            <person name="Baker S.E."/>
        </authorList>
    </citation>
    <scope>NUCLEOTIDE SEQUENCE [LARGE SCALE GENOMIC DNA]</scope>
    <source>
        <strain evidence="2 3">CBS 101889</strain>
    </source>
</reference>
<keyword evidence="3" id="KW-1185">Reference proteome</keyword>
<feature type="region of interest" description="Disordered" evidence="1">
    <location>
        <begin position="20"/>
        <end position="85"/>
    </location>
</feature>
<name>A0A395HPN7_ASPHC</name>
<evidence type="ECO:0000313" key="2">
    <source>
        <dbReference type="EMBL" id="RAL09787.1"/>
    </source>
</evidence>
<sequence>MHACTHALPVQKSVIILHLQQPQKPSVPRGHPTQPTNQERTTQTKRPNPQSTTAPSGHETESGERLLPPADLKRADQKGRRTGTVQYGVHCNLQLARWGAELTRYF</sequence>
<dbReference type="Proteomes" id="UP000248961">
    <property type="component" value="Unassembled WGS sequence"/>
</dbReference>
<accession>A0A395HPN7</accession>
<evidence type="ECO:0000313" key="3">
    <source>
        <dbReference type="Proteomes" id="UP000248961"/>
    </source>
</evidence>
<evidence type="ECO:0000256" key="1">
    <source>
        <dbReference type="SAM" id="MobiDB-lite"/>
    </source>
</evidence>
<gene>
    <name evidence="2" type="ORF">BO97DRAFT_153188</name>
</gene>
<feature type="compositionally biased region" description="Polar residues" evidence="1">
    <location>
        <begin position="33"/>
        <end position="55"/>
    </location>
</feature>
<dbReference type="VEuPathDB" id="FungiDB:BO97DRAFT_153188"/>
<protein>
    <submittedName>
        <fullName evidence="2">Uncharacterized protein</fullName>
    </submittedName>
</protein>
<organism evidence="2 3">
    <name type="scientific">Aspergillus homomorphus (strain CBS 101889)</name>
    <dbReference type="NCBI Taxonomy" id="1450537"/>
    <lineage>
        <taxon>Eukaryota</taxon>
        <taxon>Fungi</taxon>
        <taxon>Dikarya</taxon>
        <taxon>Ascomycota</taxon>
        <taxon>Pezizomycotina</taxon>
        <taxon>Eurotiomycetes</taxon>
        <taxon>Eurotiomycetidae</taxon>
        <taxon>Eurotiales</taxon>
        <taxon>Aspergillaceae</taxon>
        <taxon>Aspergillus</taxon>
        <taxon>Aspergillus subgen. Circumdati</taxon>
    </lineage>
</organism>
<proteinExistence type="predicted"/>
<dbReference type="RefSeq" id="XP_025548941.1">
    <property type="nucleotide sequence ID" value="XM_025690181.1"/>
</dbReference>
<dbReference type="GeneID" id="37194470"/>
<dbReference type="EMBL" id="KZ824300">
    <property type="protein sequence ID" value="RAL09787.1"/>
    <property type="molecule type" value="Genomic_DNA"/>
</dbReference>